<accession>A0ABS1WZD3</accession>
<dbReference type="SUPFAM" id="SSF50494">
    <property type="entry name" value="Trypsin-like serine proteases"/>
    <property type="match status" value="1"/>
</dbReference>
<evidence type="ECO:0000313" key="2">
    <source>
        <dbReference type="Proteomes" id="UP000661077"/>
    </source>
</evidence>
<name>A0ABS1WZD3_9GAMM</name>
<sequence length="249" mass="25823">MTVGKHQVGGTHRVWAAFALMAMSSLAGRGVGAAELQTQASGVFLNAAGDVLTARHAVADCESLFLVKDGRIAEARIRALSERSDLAVLRSALQPYLNATLPRTDLDSLNGIGVFAESYESLQRLPDRHRVVSNAMTIPGRGDLQLLSDVKPGASGSAVLGSGGLLIGIVTGRAAFGPSSDAGVVALSKAASSRPRHGVTRVRAVPLREIKLFLLDNQIPFQQSDAAQLGPLQSPAARAATLAVGVICG</sequence>
<keyword evidence="2" id="KW-1185">Reference proteome</keyword>
<evidence type="ECO:0000313" key="1">
    <source>
        <dbReference type="EMBL" id="MBM0106350.1"/>
    </source>
</evidence>
<dbReference type="Gene3D" id="2.40.10.120">
    <property type="match status" value="1"/>
</dbReference>
<dbReference type="RefSeq" id="WP_203168456.1">
    <property type="nucleotide sequence ID" value="NZ_JAEVLS010000003.1"/>
</dbReference>
<organism evidence="1 2">
    <name type="scientific">Steroidobacter gossypii</name>
    <dbReference type="NCBI Taxonomy" id="2805490"/>
    <lineage>
        <taxon>Bacteria</taxon>
        <taxon>Pseudomonadati</taxon>
        <taxon>Pseudomonadota</taxon>
        <taxon>Gammaproteobacteria</taxon>
        <taxon>Steroidobacterales</taxon>
        <taxon>Steroidobacteraceae</taxon>
        <taxon>Steroidobacter</taxon>
    </lineage>
</organism>
<comment type="caution">
    <text evidence="1">The sequence shown here is derived from an EMBL/GenBank/DDBJ whole genome shotgun (WGS) entry which is preliminary data.</text>
</comment>
<reference evidence="1 2" key="1">
    <citation type="journal article" date="2021" name="Int. J. Syst. Evol. Microbiol.">
        <title>Steroidobacter gossypii sp. nov., isolated from soil of cotton cropping field.</title>
        <authorList>
            <person name="Huang R."/>
            <person name="Yang S."/>
            <person name="Zhen C."/>
            <person name="Liu W."/>
        </authorList>
    </citation>
    <scope>NUCLEOTIDE SEQUENCE [LARGE SCALE GENOMIC DNA]</scope>
    <source>
        <strain evidence="1 2">S1-65</strain>
    </source>
</reference>
<dbReference type="Proteomes" id="UP000661077">
    <property type="component" value="Unassembled WGS sequence"/>
</dbReference>
<proteinExistence type="predicted"/>
<protein>
    <submittedName>
        <fullName evidence="1">Trypsin-like peptidase domain-containing protein</fullName>
    </submittedName>
</protein>
<gene>
    <name evidence="1" type="ORF">JM946_16570</name>
</gene>
<dbReference type="InterPro" id="IPR009003">
    <property type="entry name" value="Peptidase_S1_PA"/>
</dbReference>
<dbReference type="Pfam" id="PF13365">
    <property type="entry name" value="Trypsin_2"/>
    <property type="match status" value="1"/>
</dbReference>
<dbReference type="EMBL" id="JAEVLS010000003">
    <property type="protein sequence ID" value="MBM0106350.1"/>
    <property type="molecule type" value="Genomic_DNA"/>
</dbReference>